<dbReference type="Proteomes" id="UP001259659">
    <property type="component" value="Unassembled WGS sequence"/>
</dbReference>
<sequence>MSDQSVDGTVQRGQTWTCNEARADPDDVPAAHDTVDLWPDYPRFSAVVDAVAGDVAELVVGTSNDHPRAPDLGDRVDLHTSKLIKQERWSLKSDIGESDADDPPVVTDGGQCADRTDRCEGQVCPNDDCNIDQRFPGFHGFCCPECACRLVVACSRCDSGAVEEIDGSPVCPNHAQEVAA</sequence>
<feature type="region of interest" description="Disordered" evidence="1">
    <location>
        <begin position="1"/>
        <end position="31"/>
    </location>
</feature>
<protein>
    <submittedName>
        <fullName evidence="2">Uncharacterized protein</fullName>
    </submittedName>
</protein>
<comment type="caution">
    <text evidence="2">The sequence shown here is derived from an EMBL/GenBank/DDBJ whole genome shotgun (WGS) entry which is preliminary data.</text>
</comment>
<name>A0ABU2F9K2_9EURY</name>
<accession>A0ABU2F9K2</accession>
<organism evidence="2 3">
    <name type="scientific">Haloarcula saliterrae</name>
    <dbReference type="NCBI Taxonomy" id="2950534"/>
    <lineage>
        <taxon>Archaea</taxon>
        <taxon>Methanobacteriati</taxon>
        <taxon>Methanobacteriota</taxon>
        <taxon>Stenosarchaea group</taxon>
        <taxon>Halobacteria</taxon>
        <taxon>Halobacteriales</taxon>
        <taxon>Haloarculaceae</taxon>
        <taxon>Haloarcula</taxon>
    </lineage>
</organism>
<reference evidence="2 3" key="1">
    <citation type="submission" date="2022-06" db="EMBL/GenBank/DDBJ databases">
        <title>Haloarcula sp. a new haloarchaeum isolate from saline soil.</title>
        <authorList>
            <person name="Strakova D."/>
            <person name="Galisteo C."/>
            <person name="Sanchez-Porro C."/>
            <person name="Ventosa A."/>
        </authorList>
    </citation>
    <scope>NUCLEOTIDE SEQUENCE [LARGE SCALE GENOMIC DNA]</scope>
    <source>
        <strain evidence="2 3">S1CR25-12</strain>
    </source>
</reference>
<evidence type="ECO:0000256" key="1">
    <source>
        <dbReference type="SAM" id="MobiDB-lite"/>
    </source>
</evidence>
<evidence type="ECO:0000313" key="2">
    <source>
        <dbReference type="EMBL" id="MDS0258588.1"/>
    </source>
</evidence>
<evidence type="ECO:0000313" key="3">
    <source>
        <dbReference type="Proteomes" id="UP001259659"/>
    </source>
</evidence>
<dbReference type="EMBL" id="JAMQON010000001">
    <property type="protein sequence ID" value="MDS0258588.1"/>
    <property type="molecule type" value="Genomic_DNA"/>
</dbReference>
<feature type="compositionally biased region" description="Polar residues" evidence="1">
    <location>
        <begin position="1"/>
        <end position="18"/>
    </location>
</feature>
<dbReference type="RefSeq" id="WP_310918153.1">
    <property type="nucleotide sequence ID" value="NZ_JAMQON010000001.1"/>
</dbReference>
<proteinExistence type="predicted"/>
<feature type="compositionally biased region" description="Basic and acidic residues" evidence="1">
    <location>
        <begin position="21"/>
        <end position="31"/>
    </location>
</feature>
<keyword evidence="3" id="KW-1185">Reference proteome</keyword>
<gene>
    <name evidence="2" type="ORF">NDI56_04075</name>
</gene>